<accession>A0A1V4KDL9</accession>
<sequence length="83" mass="8799">MSTPAVGLIQSCHASCTDKACVGVKGSWKEFRLSQPAAAVCPDHTASALRLNSPVSTLFLLAQSMLCPFPRAGWPEDPDLSLL</sequence>
<name>A0A1V4KDL9_PATFA</name>
<organism evidence="1 2">
    <name type="scientific">Patagioenas fasciata monilis</name>
    <dbReference type="NCBI Taxonomy" id="372326"/>
    <lineage>
        <taxon>Eukaryota</taxon>
        <taxon>Metazoa</taxon>
        <taxon>Chordata</taxon>
        <taxon>Craniata</taxon>
        <taxon>Vertebrata</taxon>
        <taxon>Euteleostomi</taxon>
        <taxon>Archelosauria</taxon>
        <taxon>Archosauria</taxon>
        <taxon>Dinosauria</taxon>
        <taxon>Saurischia</taxon>
        <taxon>Theropoda</taxon>
        <taxon>Coelurosauria</taxon>
        <taxon>Aves</taxon>
        <taxon>Neognathae</taxon>
        <taxon>Neoaves</taxon>
        <taxon>Columbimorphae</taxon>
        <taxon>Columbiformes</taxon>
        <taxon>Columbidae</taxon>
        <taxon>Patagioenas</taxon>
    </lineage>
</organism>
<protein>
    <submittedName>
        <fullName evidence="1">Uncharacterized protein</fullName>
    </submittedName>
</protein>
<evidence type="ECO:0000313" key="1">
    <source>
        <dbReference type="EMBL" id="OPJ82542.1"/>
    </source>
</evidence>
<proteinExistence type="predicted"/>
<dbReference type="AlphaFoldDB" id="A0A1V4KDL9"/>
<dbReference type="EMBL" id="LSYS01003573">
    <property type="protein sequence ID" value="OPJ82542.1"/>
    <property type="molecule type" value="Genomic_DNA"/>
</dbReference>
<keyword evidence="2" id="KW-1185">Reference proteome</keyword>
<comment type="caution">
    <text evidence="1">The sequence shown here is derived from an EMBL/GenBank/DDBJ whole genome shotgun (WGS) entry which is preliminary data.</text>
</comment>
<gene>
    <name evidence="1" type="ORF">AV530_012185</name>
</gene>
<reference evidence="1 2" key="1">
    <citation type="submission" date="2016-02" db="EMBL/GenBank/DDBJ databases">
        <title>Band-tailed pigeon sequencing and assembly.</title>
        <authorList>
            <person name="Soares A.E."/>
            <person name="Novak B.J."/>
            <person name="Rice E.S."/>
            <person name="O'Connell B."/>
            <person name="Chang D."/>
            <person name="Weber S."/>
            <person name="Shapiro B."/>
        </authorList>
    </citation>
    <scope>NUCLEOTIDE SEQUENCE [LARGE SCALE GENOMIC DNA]</scope>
    <source>
        <strain evidence="1">BTP2013</strain>
        <tissue evidence="1">Blood</tissue>
    </source>
</reference>
<dbReference type="Proteomes" id="UP000190648">
    <property type="component" value="Unassembled WGS sequence"/>
</dbReference>
<evidence type="ECO:0000313" key="2">
    <source>
        <dbReference type="Proteomes" id="UP000190648"/>
    </source>
</evidence>